<dbReference type="GO" id="GO:0046872">
    <property type="term" value="F:metal ion binding"/>
    <property type="evidence" value="ECO:0007669"/>
    <property type="project" value="UniProtKB-KW"/>
</dbReference>
<dbReference type="EMBL" id="KZ819602">
    <property type="protein sequence ID" value="PWN36631.1"/>
    <property type="molecule type" value="Genomic_DNA"/>
</dbReference>
<dbReference type="InParanoid" id="A0A316VKP9"/>
<evidence type="ECO:0000313" key="11">
    <source>
        <dbReference type="Proteomes" id="UP000245771"/>
    </source>
</evidence>
<dbReference type="GO" id="GO:0098552">
    <property type="term" value="C:side of membrane"/>
    <property type="evidence" value="ECO:0007669"/>
    <property type="project" value="UniProtKB-KW"/>
</dbReference>
<keyword evidence="3" id="KW-0336">GPI-anchor</keyword>
<dbReference type="Pfam" id="PF01522">
    <property type="entry name" value="Polysacc_deac_1"/>
    <property type="match status" value="1"/>
</dbReference>
<evidence type="ECO:0000256" key="3">
    <source>
        <dbReference type="ARBA" id="ARBA00022622"/>
    </source>
</evidence>
<evidence type="ECO:0000256" key="6">
    <source>
        <dbReference type="ARBA" id="ARBA00022801"/>
    </source>
</evidence>
<proteinExistence type="predicted"/>
<feature type="domain" description="NodB homology" evidence="9">
    <location>
        <begin position="89"/>
        <end position="278"/>
    </location>
</feature>
<keyword evidence="11" id="KW-1185">Reference proteome</keyword>
<evidence type="ECO:0000256" key="5">
    <source>
        <dbReference type="ARBA" id="ARBA00022729"/>
    </source>
</evidence>
<dbReference type="GO" id="GO:0016810">
    <property type="term" value="F:hydrolase activity, acting on carbon-nitrogen (but not peptide) bonds"/>
    <property type="evidence" value="ECO:0007669"/>
    <property type="project" value="InterPro"/>
</dbReference>
<dbReference type="GeneID" id="37019823"/>
<evidence type="ECO:0000313" key="10">
    <source>
        <dbReference type="EMBL" id="PWN36631.1"/>
    </source>
</evidence>
<dbReference type="InterPro" id="IPR011330">
    <property type="entry name" value="Glyco_hydro/deAcase_b/a-brl"/>
</dbReference>
<dbReference type="RefSeq" id="XP_025356933.1">
    <property type="nucleotide sequence ID" value="XM_025498042.1"/>
</dbReference>
<comment type="subcellular location">
    <subcellularLocation>
        <location evidence="2">Cell membrane</location>
        <topology evidence="2">Lipid-anchor</topology>
        <topology evidence="2">GPI-anchor</topology>
    </subcellularLocation>
</comment>
<evidence type="ECO:0000256" key="1">
    <source>
        <dbReference type="ARBA" id="ARBA00001941"/>
    </source>
</evidence>
<dbReference type="SUPFAM" id="SSF88713">
    <property type="entry name" value="Glycoside hydrolase/deacetylase"/>
    <property type="match status" value="1"/>
</dbReference>
<dbReference type="InterPro" id="IPR002509">
    <property type="entry name" value="NODB_dom"/>
</dbReference>
<dbReference type="PROSITE" id="PS51677">
    <property type="entry name" value="NODB"/>
    <property type="match status" value="1"/>
</dbReference>
<evidence type="ECO:0000256" key="7">
    <source>
        <dbReference type="ARBA" id="ARBA00023277"/>
    </source>
</evidence>
<keyword evidence="6 10" id="KW-0378">Hydrolase</keyword>
<keyword evidence="3" id="KW-0325">Glycoprotein</keyword>
<evidence type="ECO:0000259" key="9">
    <source>
        <dbReference type="PROSITE" id="PS51677"/>
    </source>
</evidence>
<evidence type="ECO:0000256" key="4">
    <source>
        <dbReference type="ARBA" id="ARBA00022723"/>
    </source>
</evidence>
<keyword evidence="8" id="KW-0449">Lipoprotein</keyword>
<keyword evidence="7" id="KW-0119">Carbohydrate metabolism</keyword>
<keyword evidence="5" id="KW-0732">Signal</keyword>
<dbReference type="Gene3D" id="3.20.20.370">
    <property type="entry name" value="Glycoside hydrolase/deacetylase"/>
    <property type="match status" value="1"/>
</dbReference>
<evidence type="ECO:0000256" key="8">
    <source>
        <dbReference type="ARBA" id="ARBA00023288"/>
    </source>
</evidence>
<dbReference type="AlphaFoldDB" id="A0A316VKP9"/>
<accession>A0A316VKP9</accession>
<dbReference type="PANTHER" id="PTHR46471">
    <property type="entry name" value="CHITIN DEACETYLASE"/>
    <property type="match status" value="1"/>
</dbReference>
<dbReference type="PANTHER" id="PTHR46471:SF2">
    <property type="entry name" value="CHITIN DEACETYLASE-RELATED"/>
    <property type="match status" value="1"/>
</dbReference>
<organism evidence="10 11">
    <name type="scientific">Meira miltonrushii</name>
    <dbReference type="NCBI Taxonomy" id="1280837"/>
    <lineage>
        <taxon>Eukaryota</taxon>
        <taxon>Fungi</taxon>
        <taxon>Dikarya</taxon>
        <taxon>Basidiomycota</taxon>
        <taxon>Ustilaginomycotina</taxon>
        <taxon>Exobasidiomycetes</taxon>
        <taxon>Exobasidiales</taxon>
        <taxon>Brachybasidiaceae</taxon>
        <taxon>Meira</taxon>
    </lineage>
</organism>
<dbReference type="GO" id="GO:0005975">
    <property type="term" value="P:carbohydrate metabolic process"/>
    <property type="evidence" value="ECO:0007669"/>
    <property type="project" value="InterPro"/>
</dbReference>
<dbReference type="STRING" id="1280837.A0A316VKP9"/>
<protein>
    <submittedName>
        <fullName evidence="10">Glycoside hydrolase/deacetylase</fullName>
    </submittedName>
</protein>
<keyword evidence="4" id="KW-0479">Metal-binding</keyword>
<evidence type="ECO:0000256" key="2">
    <source>
        <dbReference type="ARBA" id="ARBA00004609"/>
    </source>
</evidence>
<dbReference type="GO" id="GO:0005886">
    <property type="term" value="C:plasma membrane"/>
    <property type="evidence" value="ECO:0007669"/>
    <property type="project" value="UniProtKB-SubCell"/>
</dbReference>
<dbReference type="OrthoDB" id="2125469at2759"/>
<keyword evidence="3" id="KW-0472">Membrane</keyword>
<dbReference type="Proteomes" id="UP000245771">
    <property type="component" value="Unassembled WGS sequence"/>
</dbReference>
<comment type="cofactor">
    <cofactor evidence="1">
        <name>Co(2+)</name>
        <dbReference type="ChEBI" id="CHEBI:48828"/>
    </cofactor>
</comment>
<name>A0A316VKP9_9BASI</name>
<sequence length="311" mass="34883">MAAVLVAEPSMAAGLEKRSMMQKREMLARELAWSSLPEHVQEDLAKRDPREYDLNWEMYLRDDDEESNGLVARQDGGQPGLGAKHCKDGQVAYTVDDGPYHWTGKIAQTFADAGHKISYFINVQNWDCAYSLTYVKQLRKAIRLGHDICSHSATHPHLNTLTLDQVKQQFKIVEQYTYKTLGLIPNCARPPYGETSPEINAWLRSQGYRVIQWSVDSGDADGDTAQQSVEIIKQQVSKNSGKIILGHETHQPTVDTVIPGMIKYFDSIGVKSVGMGQCLKRKPYKVKLNQFPALNPNLNCVNQNVPLPGKN</sequence>
<gene>
    <name evidence="10" type="ORF">FA14DRAFT_159078</name>
</gene>
<reference evidence="10 11" key="1">
    <citation type="journal article" date="2018" name="Mol. Biol. Evol.">
        <title>Broad Genomic Sampling Reveals a Smut Pathogenic Ancestry of the Fungal Clade Ustilaginomycotina.</title>
        <authorList>
            <person name="Kijpornyongpan T."/>
            <person name="Mondo S.J."/>
            <person name="Barry K."/>
            <person name="Sandor L."/>
            <person name="Lee J."/>
            <person name="Lipzen A."/>
            <person name="Pangilinan J."/>
            <person name="LaButti K."/>
            <person name="Hainaut M."/>
            <person name="Henrissat B."/>
            <person name="Grigoriev I.V."/>
            <person name="Spatafora J.W."/>
            <person name="Aime M.C."/>
        </authorList>
    </citation>
    <scope>NUCLEOTIDE SEQUENCE [LARGE SCALE GENOMIC DNA]</scope>
    <source>
        <strain evidence="10 11">MCA 3882</strain>
    </source>
</reference>